<keyword evidence="3 6" id="KW-1133">Transmembrane helix</keyword>
<dbReference type="AlphaFoldDB" id="A0AAN6T9Q4"/>
<feature type="transmembrane region" description="Helical" evidence="6">
    <location>
        <begin position="211"/>
        <end position="233"/>
    </location>
</feature>
<dbReference type="RefSeq" id="XP_064667950.1">
    <property type="nucleotide sequence ID" value="XM_064815682.1"/>
</dbReference>
<comment type="caution">
    <text evidence="8">The sequence shown here is derived from an EMBL/GenBank/DDBJ whole genome shotgun (WGS) entry which is preliminary data.</text>
</comment>
<comment type="subcellular location">
    <subcellularLocation>
        <location evidence="1">Membrane</location>
        <topology evidence="1">Multi-pass membrane protein</topology>
    </subcellularLocation>
</comment>
<accession>A0AAN6T9Q4</accession>
<evidence type="ECO:0000259" key="7">
    <source>
        <dbReference type="Pfam" id="PF20684"/>
    </source>
</evidence>
<evidence type="ECO:0000256" key="3">
    <source>
        <dbReference type="ARBA" id="ARBA00022989"/>
    </source>
</evidence>
<dbReference type="Proteomes" id="UP001302812">
    <property type="component" value="Unassembled WGS sequence"/>
</dbReference>
<gene>
    <name evidence="8" type="ORF">N656DRAFT_782023</name>
</gene>
<keyword evidence="2 6" id="KW-0812">Transmembrane</keyword>
<feature type="transmembrane region" description="Helical" evidence="6">
    <location>
        <begin position="172"/>
        <end position="199"/>
    </location>
</feature>
<evidence type="ECO:0000256" key="6">
    <source>
        <dbReference type="SAM" id="Phobius"/>
    </source>
</evidence>
<reference evidence="8" key="1">
    <citation type="journal article" date="2023" name="Mol. Phylogenet. Evol.">
        <title>Genome-scale phylogeny and comparative genomics of the fungal order Sordariales.</title>
        <authorList>
            <person name="Hensen N."/>
            <person name="Bonometti L."/>
            <person name="Westerberg I."/>
            <person name="Brannstrom I.O."/>
            <person name="Guillou S."/>
            <person name="Cros-Aarteil S."/>
            <person name="Calhoun S."/>
            <person name="Haridas S."/>
            <person name="Kuo A."/>
            <person name="Mondo S."/>
            <person name="Pangilinan J."/>
            <person name="Riley R."/>
            <person name="LaButti K."/>
            <person name="Andreopoulos B."/>
            <person name="Lipzen A."/>
            <person name="Chen C."/>
            <person name="Yan M."/>
            <person name="Daum C."/>
            <person name="Ng V."/>
            <person name="Clum A."/>
            <person name="Steindorff A."/>
            <person name="Ohm R.A."/>
            <person name="Martin F."/>
            <person name="Silar P."/>
            <person name="Natvig D.O."/>
            <person name="Lalanne C."/>
            <person name="Gautier V."/>
            <person name="Ament-Velasquez S.L."/>
            <person name="Kruys A."/>
            <person name="Hutchinson M.I."/>
            <person name="Powell A.J."/>
            <person name="Barry K."/>
            <person name="Miller A.N."/>
            <person name="Grigoriev I.V."/>
            <person name="Debuchy R."/>
            <person name="Gladieux P."/>
            <person name="Hiltunen Thoren M."/>
            <person name="Johannesson H."/>
        </authorList>
    </citation>
    <scope>NUCLEOTIDE SEQUENCE</scope>
    <source>
        <strain evidence="8">CBS 508.74</strain>
    </source>
</reference>
<dbReference type="GO" id="GO:0016020">
    <property type="term" value="C:membrane"/>
    <property type="evidence" value="ECO:0007669"/>
    <property type="project" value="UniProtKB-SubCell"/>
</dbReference>
<feature type="transmembrane region" description="Helical" evidence="6">
    <location>
        <begin position="94"/>
        <end position="118"/>
    </location>
</feature>
<evidence type="ECO:0000256" key="5">
    <source>
        <dbReference type="ARBA" id="ARBA00038359"/>
    </source>
</evidence>
<proteinExistence type="inferred from homology"/>
<evidence type="ECO:0000256" key="4">
    <source>
        <dbReference type="ARBA" id="ARBA00023136"/>
    </source>
</evidence>
<protein>
    <recommendedName>
        <fullName evidence="7">Rhodopsin domain-containing protein</fullName>
    </recommendedName>
</protein>
<dbReference type="PANTHER" id="PTHR33048:SF47">
    <property type="entry name" value="INTEGRAL MEMBRANE PROTEIN-RELATED"/>
    <property type="match status" value="1"/>
</dbReference>
<keyword evidence="4 6" id="KW-0472">Membrane</keyword>
<comment type="similarity">
    <text evidence="5">Belongs to the SAT4 family.</text>
</comment>
<organism evidence="8 9">
    <name type="scientific">Canariomyces notabilis</name>
    <dbReference type="NCBI Taxonomy" id="2074819"/>
    <lineage>
        <taxon>Eukaryota</taxon>
        <taxon>Fungi</taxon>
        <taxon>Dikarya</taxon>
        <taxon>Ascomycota</taxon>
        <taxon>Pezizomycotina</taxon>
        <taxon>Sordariomycetes</taxon>
        <taxon>Sordariomycetidae</taxon>
        <taxon>Sordariales</taxon>
        <taxon>Chaetomiaceae</taxon>
        <taxon>Canariomyces</taxon>
    </lineage>
</organism>
<evidence type="ECO:0000256" key="1">
    <source>
        <dbReference type="ARBA" id="ARBA00004141"/>
    </source>
</evidence>
<dbReference type="Pfam" id="PF20684">
    <property type="entry name" value="Fung_rhodopsin"/>
    <property type="match status" value="1"/>
</dbReference>
<feature type="domain" description="Rhodopsin" evidence="7">
    <location>
        <begin position="32"/>
        <end position="266"/>
    </location>
</feature>
<feature type="transmembrane region" description="Helical" evidence="6">
    <location>
        <begin position="12"/>
        <end position="37"/>
    </location>
</feature>
<sequence>MAFRVFEDPNQGANFVVAVVTLPICILVTLIRALVIIRSRRKMSLEDWFAFLALLPYLGWTIYGIILVVAIEGGTKRIFDITQFDPIVWRDTIIAGYVLQIFFGPQQTLAKLSLLIFYHRVFSVKRSFVYLTYVVGTVQIMYCITWVCTSIWMCNPPSKTWEPLSPGECLNLSTVLAATESVNSAVDFVMVGMAVYIVRELKTSKGNKWKLGTLFAFGGLTGVMGLVRIGMAYGTVGDSDQVLCYLILQMAASLICCCLPIYRSALVDIPVLRKLRSTFRTGGSTNPRDGSNGQQNIVTIGQKSSRDKRKVGQEWLQLDESCSTRHLATTAWADKERVEHESPGNPIMQTVELRQTVEVV</sequence>
<dbReference type="EMBL" id="MU853351">
    <property type="protein sequence ID" value="KAK4110380.1"/>
    <property type="molecule type" value="Genomic_DNA"/>
</dbReference>
<dbReference type="InterPro" id="IPR052337">
    <property type="entry name" value="SAT4-like"/>
</dbReference>
<evidence type="ECO:0000256" key="2">
    <source>
        <dbReference type="ARBA" id="ARBA00022692"/>
    </source>
</evidence>
<evidence type="ECO:0000313" key="9">
    <source>
        <dbReference type="Proteomes" id="UP001302812"/>
    </source>
</evidence>
<feature type="transmembrane region" description="Helical" evidence="6">
    <location>
        <begin position="245"/>
        <end position="266"/>
    </location>
</feature>
<dbReference type="InterPro" id="IPR049326">
    <property type="entry name" value="Rhodopsin_dom_fungi"/>
</dbReference>
<dbReference type="GeneID" id="89939807"/>
<feature type="transmembrane region" description="Helical" evidence="6">
    <location>
        <begin position="49"/>
        <end position="71"/>
    </location>
</feature>
<feature type="transmembrane region" description="Helical" evidence="6">
    <location>
        <begin position="130"/>
        <end position="152"/>
    </location>
</feature>
<keyword evidence="9" id="KW-1185">Reference proteome</keyword>
<name>A0AAN6T9Q4_9PEZI</name>
<reference evidence="8" key="2">
    <citation type="submission" date="2023-05" db="EMBL/GenBank/DDBJ databases">
        <authorList>
            <consortium name="Lawrence Berkeley National Laboratory"/>
            <person name="Steindorff A."/>
            <person name="Hensen N."/>
            <person name="Bonometti L."/>
            <person name="Westerberg I."/>
            <person name="Brannstrom I.O."/>
            <person name="Guillou S."/>
            <person name="Cros-Aarteil S."/>
            <person name="Calhoun S."/>
            <person name="Haridas S."/>
            <person name="Kuo A."/>
            <person name="Mondo S."/>
            <person name="Pangilinan J."/>
            <person name="Riley R."/>
            <person name="Labutti K."/>
            <person name="Andreopoulos B."/>
            <person name="Lipzen A."/>
            <person name="Chen C."/>
            <person name="Yanf M."/>
            <person name="Daum C."/>
            <person name="Ng V."/>
            <person name="Clum A."/>
            <person name="Ohm R."/>
            <person name="Martin F."/>
            <person name="Silar P."/>
            <person name="Natvig D."/>
            <person name="Lalanne C."/>
            <person name="Gautier V."/>
            <person name="Ament-Velasquez S.L."/>
            <person name="Kruys A."/>
            <person name="Hutchinson M.I."/>
            <person name="Powell A.J."/>
            <person name="Barry K."/>
            <person name="Miller A.N."/>
            <person name="Grigoriev I.V."/>
            <person name="Debuchy R."/>
            <person name="Gladieux P."/>
            <person name="Thoren M.H."/>
            <person name="Johannesson H."/>
        </authorList>
    </citation>
    <scope>NUCLEOTIDE SEQUENCE</scope>
    <source>
        <strain evidence="8">CBS 508.74</strain>
    </source>
</reference>
<dbReference type="PANTHER" id="PTHR33048">
    <property type="entry name" value="PTH11-LIKE INTEGRAL MEMBRANE PROTEIN (AFU_ORTHOLOGUE AFUA_5G11245)"/>
    <property type="match status" value="1"/>
</dbReference>
<evidence type="ECO:0000313" key="8">
    <source>
        <dbReference type="EMBL" id="KAK4110380.1"/>
    </source>
</evidence>